<evidence type="ECO:0000256" key="1">
    <source>
        <dbReference type="SAM" id="Phobius"/>
    </source>
</evidence>
<dbReference type="Proteomes" id="UP000292452">
    <property type="component" value="Unassembled WGS sequence"/>
</dbReference>
<proteinExistence type="predicted"/>
<organism evidence="2 3">
    <name type="scientific">Streptomyces kasugaensis</name>
    <dbReference type="NCBI Taxonomy" id="1946"/>
    <lineage>
        <taxon>Bacteria</taxon>
        <taxon>Bacillati</taxon>
        <taxon>Actinomycetota</taxon>
        <taxon>Actinomycetes</taxon>
        <taxon>Kitasatosporales</taxon>
        <taxon>Streptomycetaceae</taxon>
        <taxon>Streptomyces</taxon>
    </lineage>
</organism>
<reference evidence="2 3" key="1">
    <citation type="submission" date="2019-02" db="EMBL/GenBank/DDBJ databases">
        <title>Draft Genome Sequence of Streptomyces sp. AM-2504, identified by 16S rRNA comparative analysis as a Streptomyces Kasugaensis strain.</title>
        <authorList>
            <person name="Napolioni V."/>
            <person name="Giuliodori A.M."/>
            <person name="Spurio R."/>
            <person name="Fabbretti A."/>
        </authorList>
    </citation>
    <scope>NUCLEOTIDE SEQUENCE [LARGE SCALE GENOMIC DNA]</scope>
    <source>
        <strain evidence="2 3">AM-2504</strain>
    </source>
</reference>
<dbReference type="EMBL" id="SIXH01000165">
    <property type="protein sequence ID" value="TBO58099.1"/>
    <property type="molecule type" value="Genomic_DNA"/>
</dbReference>
<keyword evidence="1" id="KW-0812">Transmembrane</keyword>
<feature type="transmembrane region" description="Helical" evidence="1">
    <location>
        <begin position="42"/>
        <end position="65"/>
    </location>
</feature>
<comment type="caution">
    <text evidence="2">The sequence shown here is derived from an EMBL/GenBank/DDBJ whole genome shotgun (WGS) entry which is preliminary data.</text>
</comment>
<evidence type="ECO:0000313" key="3">
    <source>
        <dbReference type="Proteomes" id="UP000292452"/>
    </source>
</evidence>
<gene>
    <name evidence="2" type="ORF">EYS09_19275</name>
</gene>
<dbReference type="AlphaFoldDB" id="A0A4Q9HUD0"/>
<keyword evidence="1" id="KW-0472">Membrane</keyword>
<dbReference type="GeneID" id="97375100"/>
<name>A0A4Q9HUD0_STRKA</name>
<keyword evidence="3" id="KW-1185">Reference proteome</keyword>
<accession>A0A4Q9HUD0</accession>
<sequence>MRSGLSTRILLVALAITLSLLVAVIAGVLSWAADGSVPRAVLYGGGAFVVWMTLSVSLCSALGLLDESGGRGGDDT</sequence>
<dbReference type="RefSeq" id="WP_052856880.1">
    <property type="nucleotide sequence ID" value="NZ_SIXH01000165.1"/>
</dbReference>
<evidence type="ECO:0000313" key="2">
    <source>
        <dbReference type="EMBL" id="TBO58099.1"/>
    </source>
</evidence>
<protein>
    <submittedName>
        <fullName evidence="2">Uncharacterized protein</fullName>
    </submittedName>
</protein>
<keyword evidence="1" id="KW-1133">Transmembrane helix</keyword>